<feature type="compositionally biased region" description="Basic and acidic residues" evidence="1">
    <location>
        <begin position="1"/>
        <end position="19"/>
    </location>
</feature>
<name>A0A6H2ELS0_9ACTO</name>
<evidence type="ECO:0000256" key="1">
    <source>
        <dbReference type="SAM" id="MobiDB-lite"/>
    </source>
</evidence>
<accession>A0A6H2ELS0</accession>
<dbReference type="AlphaFoldDB" id="A0A6H2ELS0"/>
<dbReference type="RefSeq" id="WP_168917951.1">
    <property type="nucleotide sequence ID" value="NZ_CP050804.1"/>
</dbReference>
<evidence type="ECO:0000313" key="3">
    <source>
        <dbReference type="Proteomes" id="UP000502298"/>
    </source>
</evidence>
<dbReference type="EMBL" id="CP050804">
    <property type="protein sequence ID" value="QJC22017.1"/>
    <property type="molecule type" value="Genomic_DNA"/>
</dbReference>
<protein>
    <submittedName>
        <fullName evidence="2">Uncharacterized protein</fullName>
    </submittedName>
</protein>
<dbReference type="Proteomes" id="UP000502298">
    <property type="component" value="Chromosome"/>
</dbReference>
<feature type="region of interest" description="Disordered" evidence="1">
    <location>
        <begin position="1"/>
        <end position="24"/>
    </location>
</feature>
<reference evidence="2 3" key="1">
    <citation type="submission" date="2020-03" db="EMBL/GenBank/DDBJ databases">
        <title>Complete genome of Arcanobacterium buesumensis sp. nov. strain 2701.</title>
        <authorList>
            <person name="Borowiak M."/>
            <person name="Alssahen M."/>
            <person name="Laemmler C."/>
            <person name="Malorny B."/>
            <person name="Hassan A."/>
            <person name="Prenger-Berninghoff E."/>
            <person name="Ploetz M."/>
            <person name="Abdulmawjood A."/>
        </authorList>
    </citation>
    <scope>NUCLEOTIDE SEQUENCE [LARGE SCALE GENOMIC DNA]</scope>
    <source>
        <strain evidence="2 3">2701</strain>
    </source>
</reference>
<organism evidence="2 3">
    <name type="scientific">Arcanobacterium buesumense</name>
    <dbReference type="NCBI Taxonomy" id="2722751"/>
    <lineage>
        <taxon>Bacteria</taxon>
        <taxon>Bacillati</taxon>
        <taxon>Actinomycetota</taxon>
        <taxon>Actinomycetes</taxon>
        <taxon>Actinomycetales</taxon>
        <taxon>Actinomycetaceae</taxon>
        <taxon>Arcanobacterium</taxon>
    </lineage>
</organism>
<gene>
    <name evidence="2" type="ORF">HC352_05545</name>
</gene>
<evidence type="ECO:0000313" key="2">
    <source>
        <dbReference type="EMBL" id="QJC22017.1"/>
    </source>
</evidence>
<dbReference type="KEGG" id="arca:HC352_05545"/>
<keyword evidence="3" id="KW-1185">Reference proteome</keyword>
<proteinExistence type="predicted"/>
<sequence>MGLKAVEEAVKKPPLDPSKRTKYRKVATAASANDLLGTLETMRDRLARAIDDPDTAPRDLAALTKRLRETMDDIHTLTQAYEEASGVSDLEAVADAPFSAEAI</sequence>